<feature type="domain" description="Integrase catalytic" evidence="1">
    <location>
        <begin position="3"/>
        <end position="38"/>
    </location>
</feature>
<sequence length="58" mass="7052">MRLNVRWFQLLDDVRDKIERWRQDYNEFKPTGSLDDRTLGEFRPAHLETGNLQFEQLG</sequence>
<dbReference type="Proteomes" id="UP000197424">
    <property type="component" value="Chromosome"/>
</dbReference>
<name>A0A248LIC2_9NEIS</name>
<gene>
    <name evidence="2" type="ORF">LHGZ1_1444</name>
</gene>
<dbReference type="EMBL" id="CP022115">
    <property type="protein sequence ID" value="ASJ24275.1"/>
    <property type="molecule type" value="Genomic_DNA"/>
</dbReference>
<accession>A0A248LIC2</accession>
<reference evidence="3" key="1">
    <citation type="submission" date="2017-06" db="EMBL/GenBank/DDBJ databases">
        <title>Whole genome sequence of Laribacter hongkongensis LHGZ1.</title>
        <authorList>
            <person name="Chen D."/>
            <person name="Wu H."/>
            <person name="Chen J."/>
        </authorList>
    </citation>
    <scope>NUCLEOTIDE SEQUENCE [LARGE SCALE GENOMIC DNA]</scope>
    <source>
        <strain evidence="3">LHGZ1</strain>
    </source>
</reference>
<proteinExistence type="predicted"/>
<dbReference type="AlphaFoldDB" id="A0A248LIC2"/>
<evidence type="ECO:0000313" key="3">
    <source>
        <dbReference type="Proteomes" id="UP000197424"/>
    </source>
</evidence>
<evidence type="ECO:0000313" key="2">
    <source>
        <dbReference type="EMBL" id="ASJ24275.1"/>
    </source>
</evidence>
<organism evidence="2 3">
    <name type="scientific">Laribacter hongkongensis</name>
    <dbReference type="NCBI Taxonomy" id="168471"/>
    <lineage>
        <taxon>Bacteria</taxon>
        <taxon>Pseudomonadati</taxon>
        <taxon>Pseudomonadota</taxon>
        <taxon>Betaproteobacteria</taxon>
        <taxon>Neisseriales</taxon>
        <taxon>Aquaspirillaceae</taxon>
        <taxon>Laribacter</taxon>
    </lineage>
</organism>
<evidence type="ECO:0000259" key="1">
    <source>
        <dbReference type="Pfam" id="PF13683"/>
    </source>
</evidence>
<dbReference type="InterPro" id="IPR001584">
    <property type="entry name" value="Integrase_cat-core"/>
</dbReference>
<dbReference type="Pfam" id="PF13683">
    <property type="entry name" value="rve_3"/>
    <property type="match status" value="1"/>
</dbReference>
<dbReference type="GO" id="GO:0015074">
    <property type="term" value="P:DNA integration"/>
    <property type="evidence" value="ECO:0007669"/>
    <property type="project" value="InterPro"/>
</dbReference>
<protein>
    <recommendedName>
        <fullName evidence="1">Integrase catalytic domain-containing protein</fullName>
    </recommendedName>
</protein>
<dbReference type="OrthoDB" id="9816028at2"/>
<dbReference type="RefSeq" id="WP_088860632.1">
    <property type="nucleotide sequence ID" value="NZ_CP022115.1"/>
</dbReference>